<dbReference type="FunFam" id="3.40.605.10:FF:000004">
    <property type="entry name" value="Aldehyde dehydrogenase"/>
    <property type="match status" value="1"/>
</dbReference>
<gene>
    <name evidence="9" type="ORF">BO222_07570</name>
</gene>
<dbReference type="InterPro" id="IPR016162">
    <property type="entry name" value="Ald_DH_N"/>
</dbReference>
<dbReference type="InterPro" id="IPR029510">
    <property type="entry name" value="Ald_DH_CS_GLU"/>
</dbReference>
<comment type="similarity">
    <text evidence="1 4 7">Belongs to the aldehyde dehydrogenase family.</text>
</comment>
<comment type="caution">
    <text evidence="9">The sequence shown here is derived from an EMBL/GenBank/DDBJ whole genome shotgun (WGS) entry which is preliminary data.</text>
</comment>
<proteinExistence type="inferred from homology"/>
<dbReference type="InterPro" id="IPR016161">
    <property type="entry name" value="Ald_DH/histidinol_DH"/>
</dbReference>
<dbReference type="Pfam" id="PF00171">
    <property type="entry name" value="Aldedh"/>
    <property type="match status" value="1"/>
</dbReference>
<dbReference type="PIRSF" id="PIRSF036492">
    <property type="entry name" value="ALDH"/>
    <property type="match status" value="1"/>
</dbReference>
<dbReference type="PROSITE" id="PS00070">
    <property type="entry name" value="ALDEHYDE_DEHYDR_CYS"/>
    <property type="match status" value="1"/>
</dbReference>
<evidence type="ECO:0000256" key="5">
    <source>
        <dbReference type="PIRSR" id="PIRSR036492-1"/>
    </source>
</evidence>
<keyword evidence="10" id="KW-1185">Reference proteome</keyword>
<dbReference type="InterPro" id="IPR012394">
    <property type="entry name" value="Aldehyde_DH_NAD(P)"/>
</dbReference>
<feature type="active site" evidence="5">
    <location>
        <position position="246"/>
    </location>
</feature>
<dbReference type="PANTHER" id="PTHR43570:SF16">
    <property type="entry name" value="ALDEHYDE DEHYDROGENASE TYPE III, ISOFORM Q"/>
    <property type="match status" value="1"/>
</dbReference>
<dbReference type="GO" id="GO:0004029">
    <property type="term" value="F:aldehyde dehydrogenase (NAD+) activity"/>
    <property type="evidence" value="ECO:0007669"/>
    <property type="project" value="TreeGrafter"/>
</dbReference>
<protein>
    <recommendedName>
        <fullName evidence="4">Aldehyde dehydrogenase</fullName>
    </recommendedName>
</protein>
<dbReference type="OrthoDB" id="9762913at2"/>
<evidence type="ECO:0000313" key="9">
    <source>
        <dbReference type="EMBL" id="OLU38903.1"/>
    </source>
</evidence>
<dbReference type="PROSITE" id="PS00687">
    <property type="entry name" value="ALDEHYDE_DEHYDR_GLU"/>
    <property type="match status" value="1"/>
</dbReference>
<dbReference type="GO" id="GO:0006081">
    <property type="term" value="P:aldehyde metabolic process"/>
    <property type="evidence" value="ECO:0007669"/>
    <property type="project" value="InterPro"/>
</dbReference>
<evidence type="ECO:0000256" key="4">
    <source>
        <dbReference type="PIRNR" id="PIRNR036492"/>
    </source>
</evidence>
<feature type="active site" evidence="5 6">
    <location>
        <position position="212"/>
    </location>
</feature>
<organism evidence="9 10">
    <name type="scientific">Ileibacterium valens</name>
    <dbReference type="NCBI Taxonomy" id="1862668"/>
    <lineage>
        <taxon>Bacteria</taxon>
        <taxon>Bacillati</taxon>
        <taxon>Bacillota</taxon>
        <taxon>Erysipelotrichia</taxon>
        <taxon>Erysipelotrichales</taxon>
        <taxon>Erysipelotrichaceae</taxon>
        <taxon>Ileibacterium</taxon>
    </lineage>
</organism>
<evidence type="ECO:0000256" key="6">
    <source>
        <dbReference type="PROSITE-ProRule" id="PRU10007"/>
    </source>
</evidence>
<name>A0A1U7NFD0_9FIRM</name>
<dbReference type="InterPro" id="IPR015590">
    <property type="entry name" value="Aldehyde_DH_dom"/>
</dbReference>
<dbReference type="GO" id="GO:0005737">
    <property type="term" value="C:cytoplasm"/>
    <property type="evidence" value="ECO:0007669"/>
    <property type="project" value="TreeGrafter"/>
</dbReference>
<dbReference type="Gene3D" id="3.40.309.10">
    <property type="entry name" value="Aldehyde Dehydrogenase, Chain A, domain 2"/>
    <property type="match status" value="1"/>
</dbReference>
<evidence type="ECO:0000313" key="10">
    <source>
        <dbReference type="Proteomes" id="UP000186341"/>
    </source>
</evidence>
<keyword evidence="3" id="KW-0520">NAD</keyword>
<dbReference type="Proteomes" id="UP000186341">
    <property type="component" value="Unassembled WGS sequence"/>
</dbReference>
<dbReference type="InterPro" id="IPR016163">
    <property type="entry name" value="Ald_DH_C"/>
</dbReference>
<dbReference type="AlphaFoldDB" id="A0A1U7NFD0"/>
<evidence type="ECO:0000256" key="3">
    <source>
        <dbReference type="ARBA" id="ARBA00023027"/>
    </source>
</evidence>
<evidence type="ECO:0000256" key="1">
    <source>
        <dbReference type="ARBA" id="ARBA00009986"/>
    </source>
</evidence>
<dbReference type="SUPFAM" id="SSF53720">
    <property type="entry name" value="ALDH-like"/>
    <property type="match status" value="1"/>
</dbReference>
<evidence type="ECO:0000256" key="7">
    <source>
        <dbReference type="RuleBase" id="RU003345"/>
    </source>
</evidence>
<accession>A0A1U7NFD0</accession>
<feature type="domain" description="Aldehyde dehydrogenase" evidence="8">
    <location>
        <begin position="7"/>
        <end position="426"/>
    </location>
</feature>
<reference evidence="9 10" key="1">
    <citation type="submission" date="2016-11" db="EMBL/GenBank/DDBJ databases">
        <title>Description of two novel members of the family Erysipelotrichaceae: Ileibacterium lipovorans gen. nov., sp. nov. and Dubosiella newyorkensis, gen. nov., sp. nov.</title>
        <authorList>
            <person name="Cox L.M."/>
            <person name="Sohn J."/>
            <person name="Tyrrell K.L."/>
            <person name="Citron D.M."/>
            <person name="Lawson P.A."/>
            <person name="Patel N.B."/>
            <person name="Iizumi T."/>
            <person name="Perez-Perez G.I."/>
            <person name="Goldstein E.J."/>
            <person name="Blaser M.J."/>
        </authorList>
    </citation>
    <scope>NUCLEOTIDE SEQUENCE [LARGE SCALE GENOMIC DNA]</scope>
    <source>
        <strain evidence="9 10">NYU-BL-A3</strain>
    </source>
</reference>
<evidence type="ECO:0000259" key="8">
    <source>
        <dbReference type="Pfam" id="PF00171"/>
    </source>
</evidence>
<dbReference type="PANTHER" id="PTHR43570">
    <property type="entry name" value="ALDEHYDE DEHYDROGENASE"/>
    <property type="match status" value="1"/>
</dbReference>
<sequence>MEASPIKALLDGQREFFRTHKTIPTDFRKMQLRRLKESLLLHEDEILQALALDLGKNDKEAYFTEVGMVYSELNYMLKKLSGFTAAKYHWTPIHQFPALSMTIDVPYGNVLIMSPWNYPFQLTLIPLIDALAAGNTAIVKPSDYSSYTSAVIEKVLADAFDPVYVATITGGRAENQALLDQEFDYIFFTGSKKVGQLVMEKASAHLTPITLELGGKSPCIVDETANLKMAAKRIVFGKFLNAGQTCVAPDYVYVHESVKEEFIALLKHEIAAQYPKPNQIGRIVNQKHFDRLLSLVQPEKVVYGGSASELTLQIAPTVMDNISWDDPVMQEEIFGPILPVLTYNRFMDVMAEIQSRPTPLAFYLFTRDSSRKNFYKKIQPFGGGCINDTIIQLATENMPFGGMGQSGMGQYHGHYGFENFSHTKSIVDKCTLIDLPMRYHAGPEIYDKIIRMVLK</sequence>
<dbReference type="FunFam" id="3.40.309.10:FF:000003">
    <property type="entry name" value="Aldehyde dehydrogenase"/>
    <property type="match status" value="1"/>
</dbReference>
<keyword evidence="2 4" id="KW-0560">Oxidoreductase</keyword>
<dbReference type="Gene3D" id="3.40.605.10">
    <property type="entry name" value="Aldehyde Dehydrogenase, Chain A, domain 1"/>
    <property type="match status" value="1"/>
</dbReference>
<dbReference type="EMBL" id="MPJW01000146">
    <property type="protein sequence ID" value="OLU38903.1"/>
    <property type="molecule type" value="Genomic_DNA"/>
</dbReference>
<dbReference type="InterPro" id="IPR016160">
    <property type="entry name" value="Ald_DH_CS_CYS"/>
</dbReference>
<evidence type="ECO:0000256" key="2">
    <source>
        <dbReference type="ARBA" id="ARBA00023002"/>
    </source>
</evidence>